<organism evidence="1">
    <name type="scientific">Nicotiana tabacum</name>
    <name type="common">Common tobacco</name>
    <dbReference type="NCBI Taxonomy" id="4097"/>
    <lineage>
        <taxon>Eukaryota</taxon>
        <taxon>Viridiplantae</taxon>
        <taxon>Streptophyta</taxon>
        <taxon>Embryophyta</taxon>
        <taxon>Tracheophyta</taxon>
        <taxon>Spermatophyta</taxon>
        <taxon>Magnoliopsida</taxon>
        <taxon>eudicotyledons</taxon>
        <taxon>Gunneridae</taxon>
        <taxon>Pentapetalae</taxon>
        <taxon>asterids</taxon>
        <taxon>lamiids</taxon>
        <taxon>Solanales</taxon>
        <taxon>Solanaceae</taxon>
        <taxon>Nicotianoideae</taxon>
        <taxon>Nicotianeae</taxon>
        <taxon>Nicotiana</taxon>
    </lineage>
</organism>
<protein>
    <submittedName>
        <fullName evidence="1">Uncharacterized mitochondrial protein AtMg00810-like</fullName>
    </submittedName>
</protein>
<dbReference type="PANTHER" id="PTHR11439:SF472">
    <property type="entry name" value="REVERSE TRANSCRIPTASE TY1_COPIA-TYPE DOMAIN-CONTAINING PROTEIN"/>
    <property type="match status" value="1"/>
</dbReference>
<name>A0A1S3Z4W5_TOBAC</name>
<dbReference type="RefSeq" id="XP_016459257.1">
    <property type="nucleotide sequence ID" value="XM_016603771.1"/>
</dbReference>
<dbReference type="CDD" id="cd09272">
    <property type="entry name" value="RNase_HI_RT_Ty1"/>
    <property type="match status" value="1"/>
</dbReference>
<dbReference type="AlphaFoldDB" id="A0A1S3Z4W5"/>
<dbReference type="OrthoDB" id="1746074at2759"/>
<dbReference type="PANTHER" id="PTHR11439">
    <property type="entry name" value="GAG-POL-RELATED RETROTRANSPOSON"/>
    <property type="match status" value="1"/>
</dbReference>
<reference evidence="1" key="1">
    <citation type="submission" date="2025-08" db="UniProtKB">
        <authorList>
            <consortium name="RefSeq"/>
        </authorList>
    </citation>
    <scope>IDENTIFICATION</scope>
</reference>
<dbReference type="PaxDb" id="4097-A0A1S3Z4W5"/>
<dbReference type="InterPro" id="IPR043502">
    <property type="entry name" value="DNA/RNA_pol_sf"/>
</dbReference>
<gene>
    <name evidence="1" type="primary">LOC107782835</name>
</gene>
<dbReference type="KEGG" id="nta:107782835"/>
<dbReference type="OMA" id="SEVIWIT"/>
<proteinExistence type="predicted"/>
<accession>A0A1S3Z4W5</accession>
<dbReference type="STRING" id="4097.A0A1S3Z4W5"/>
<dbReference type="SUPFAM" id="SSF56672">
    <property type="entry name" value="DNA/RNA polymerases"/>
    <property type="match status" value="1"/>
</dbReference>
<evidence type="ECO:0000313" key="1">
    <source>
        <dbReference type="RefSeq" id="XP_016459257.1"/>
    </source>
</evidence>
<sequence>MAKRYTQQEGLDYHETFSPIAKMVTIRTLISIAASKNWPLYQMDRKYTLELISDVGLSGVKPVNTPLEVNAKFTTMDYDEHVGGITDHILPDATPYQKLIGKLLYLTITRPDISFVVQVLSQFMQQPKTSHWEAAFRLVRYLKGSPGQGILLKNSPCTELTAFCDSDWAACPNTRRSVTGYIIKLGDSIISWKSKKQHTVSRSSTEAEYRSMAVAVSEVIWITGLLRELNVPVTTPVKLFCDSKAAI</sequence>